<reference evidence="1 2" key="1">
    <citation type="submission" date="2020-08" db="EMBL/GenBank/DDBJ databases">
        <title>Sequencing the genomes of 1000 actinobacteria strains.</title>
        <authorList>
            <person name="Klenk H.-P."/>
        </authorList>
    </citation>
    <scope>NUCLEOTIDE SEQUENCE [LARGE SCALE GENOMIC DNA]</scope>
    <source>
        <strain evidence="1 2">DSM 44230</strain>
    </source>
</reference>
<evidence type="ECO:0000313" key="1">
    <source>
        <dbReference type="EMBL" id="MBB4680215.1"/>
    </source>
</evidence>
<comment type="caution">
    <text evidence="1">The sequence shown here is derived from an EMBL/GenBank/DDBJ whole genome shotgun (WGS) entry which is preliminary data.</text>
</comment>
<dbReference type="PANTHER" id="PTHR38460:SF1">
    <property type="entry name" value="TAUTOMERASE YOLI-RELATED"/>
    <property type="match status" value="1"/>
</dbReference>
<name>A0A7W7CFD6_9PSEU</name>
<dbReference type="Pfam" id="PF14552">
    <property type="entry name" value="Tautomerase_2"/>
    <property type="match status" value="1"/>
</dbReference>
<proteinExistence type="predicted"/>
<keyword evidence="1" id="KW-0670">Pyruvate</keyword>
<dbReference type="Gene3D" id="3.30.429.10">
    <property type="entry name" value="Macrophage Migration Inhibitory Factor"/>
    <property type="match status" value="1"/>
</dbReference>
<dbReference type="InterPro" id="IPR014347">
    <property type="entry name" value="Tautomerase/MIF_sf"/>
</dbReference>
<evidence type="ECO:0000313" key="2">
    <source>
        <dbReference type="Proteomes" id="UP000533598"/>
    </source>
</evidence>
<dbReference type="SUPFAM" id="SSF55331">
    <property type="entry name" value="Tautomerase/MIF"/>
    <property type="match status" value="1"/>
</dbReference>
<protein>
    <submittedName>
        <fullName evidence="1">Phenylpyruvate tautomerase PptA (4-oxalocrotonate tautomerase family)</fullName>
    </submittedName>
</protein>
<dbReference type="PANTHER" id="PTHR38460">
    <property type="entry name" value="TAUTOMERASE YOLI-RELATED"/>
    <property type="match status" value="1"/>
</dbReference>
<dbReference type="RefSeq" id="WP_185005871.1">
    <property type="nucleotide sequence ID" value="NZ_BAAAUI010000009.1"/>
</dbReference>
<dbReference type="Proteomes" id="UP000533598">
    <property type="component" value="Unassembled WGS sequence"/>
</dbReference>
<dbReference type="InterPro" id="IPR037479">
    <property type="entry name" value="Tauto_MSAD"/>
</dbReference>
<keyword evidence="2" id="KW-1185">Reference proteome</keyword>
<accession>A0A7W7CFD6</accession>
<sequence>MPFVRIDALHADQSRLEALGNAVQDALVETIGVPPDDRFQVLVSHDGVSSTLRYDNFLGMQKDDGIVFIAITLRAGRSAELKQALYRRIAELAQEYAGTEPRNVLVNLTENELLDWSFGNGVAQYAAGIDR</sequence>
<organism evidence="1 2">
    <name type="scientific">Crossiella cryophila</name>
    <dbReference type="NCBI Taxonomy" id="43355"/>
    <lineage>
        <taxon>Bacteria</taxon>
        <taxon>Bacillati</taxon>
        <taxon>Actinomycetota</taxon>
        <taxon>Actinomycetes</taxon>
        <taxon>Pseudonocardiales</taxon>
        <taxon>Pseudonocardiaceae</taxon>
        <taxon>Crossiella</taxon>
    </lineage>
</organism>
<gene>
    <name evidence="1" type="ORF">HNR67_006333</name>
</gene>
<dbReference type="EMBL" id="JACHMH010000001">
    <property type="protein sequence ID" value="MBB4680215.1"/>
    <property type="molecule type" value="Genomic_DNA"/>
</dbReference>
<dbReference type="AlphaFoldDB" id="A0A7W7CFD6"/>